<feature type="region of interest" description="Disordered" evidence="10">
    <location>
        <begin position="969"/>
        <end position="1006"/>
    </location>
</feature>
<keyword evidence="7" id="KW-0833">Ubl conjugation pathway</keyword>
<dbReference type="PANTHER" id="PTHR33389:SF18">
    <property type="entry name" value="OS01G0677900 PROTEIN"/>
    <property type="match status" value="1"/>
</dbReference>
<keyword evidence="5" id="KW-0808">Transferase</keyword>
<evidence type="ECO:0000256" key="3">
    <source>
        <dbReference type="ARBA" id="ARBA00004906"/>
    </source>
</evidence>
<feature type="transmembrane region" description="Helical" evidence="11">
    <location>
        <begin position="667"/>
        <end position="691"/>
    </location>
</feature>
<keyword evidence="6 11" id="KW-0812">Transmembrane</keyword>
<evidence type="ECO:0000256" key="4">
    <source>
        <dbReference type="ARBA" id="ARBA00012483"/>
    </source>
</evidence>
<comment type="caution">
    <text evidence="14">The sequence shown here is derived from an EMBL/GenBank/DDBJ whole genome shotgun (WGS) entry which is preliminary data.</text>
</comment>
<sequence>MEEAQAPQSIKPYRFRVRVPNPILLSLFLSIILNAPPISSSPLISYHEHCNSVVPEPNLTSEEIYSYDFLFPYNSYYQGGDPILSQPSQNPQIYSSLFPRSLRYRTNRLAKTTQPGGGEESRFRTRKPRFASRRGRTTFELKGFWSGLDGKLCMVGSAIGYSKGGNLLDLSAVFRANYVNTSNLLSSLVTGSLESLDSADKESYFSPVSMMAFSQRNYNYSLIESERKSGGCDRLNGGNGDDDDDDDDEVGLSIGNGGSGGGNGTSVCSAFYEMLYGELELEYKNGSQCDSSSKDCKSPLGEKFFGGSLDSCLLAGFSVRKRITQRLGEGLWDGEKNQVCIVACHVLNYEKSLLDAIVGDCSVRMRLRFPSVLSIKSRSSIVGQIWSNKTAKESDHFGGIKFRSSVERNAGAPGLKYQYTELERVNKLCPKKAVVGIQRNVYPDVYSFDMRFDMNVKNSKGERTWGYFAPLSIGDEFFDQLVHFVGVAMAPQSSVVYRRQNYSTVMNVSYAISFSNPVHFNFDGRDSSTNSTSTFKIRAEGVYDSGSGSLCMIGCRDLASNLQGSKQNESLDCEILINAQFPALHAKKKANVEGTIESTRKKSDLLHFERLEFSAIAMSTTEAVESIWRMDLEITMVLISNTLLCIFVCLQLFYVKKHPDMLPSISLLMLVILTLGSMIPLVLNFEALFLSNRTRQNVLSGGGGWLEVNEVIVRVVTMVAFLLQVRLLQLTWSSRTGEGNSKGIWTAEKKALYVLLPLYLLGGLIAWFVLRWDNYSELTDLSNGSVGVVALDENHSLLGDLRSYAGLLLDGFLLPQILLNIFFCSKDKILSHAFYLGVTAVRLLPHAYDLYRANSYSAYYNAAYFYANPHGDYFSTAWDVIILCGGSILAVLVFVQQRLGGRCILPRSYRDFDLYEKALEERSLNPKPYLPFQSQFRERERERERESNVEIVCDDDGGEGDEATRRFIAAVDPPPMSTVSGRRPPPPPLLESIVPAASDPRSNPES</sequence>
<keyword evidence="15" id="KW-1185">Reference proteome</keyword>
<feature type="compositionally biased region" description="Acidic residues" evidence="10">
    <location>
        <begin position="240"/>
        <end position="250"/>
    </location>
</feature>
<dbReference type="GO" id="GO:0061630">
    <property type="term" value="F:ubiquitin protein ligase activity"/>
    <property type="evidence" value="ECO:0007669"/>
    <property type="project" value="UniProtKB-EC"/>
</dbReference>
<gene>
    <name evidence="14" type="ORF">Syun_008426</name>
</gene>
<comment type="subcellular location">
    <subcellularLocation>
        <location evidence="2">Endomembrane system</location>
        <topology evidence="2">Multi-pass membrane protein</topology>
    </subcellularLocation>
</comment>
<evidence type="ECO:0000256" key="1">
    <source>
        <dbReference type="ARBA" id="ARBA00000900"/>
    </source>
</evidence>
<keyword evidence="9 11" id="KW-0472">Membrane</keyword>
<dbReference type="Proteomes" id="UP001420932">
    <property type="component" value="Unassembled WGS sequence"/>
</dbReference>
<proteinExistence type="predicted"/>
<organism evidence="14 15">
    <name type="scientific">Stephania yunnanensis</name>
    <dbReference type="NCBI Taxonomy" id="152371"/>
    <lineage>
        <taxon>Eukaryota</taxon>
        <taxon>Viridiplantae</taxon>
        <taxon>Streptophyta</taxon>
        <taxon>Embryophyta</taxon>
        <taxon>Tracheophyta</taxon>
        <taxon>Spermatophyta</taxon>
        <taxon>Magnoliopsida</taxon>
        <taxon>Ranunculales</taxon>
        <taxon>Menispermaceae</taxon>
        <taxon>Menispermoideae</taxon>
        <taxon>Cissampelideae</taxon>
        <taxon>Stephania</taxon>
    </lineage>
</organism>
<feature type="transmembrane region" description="Helical" evidence="11">
    <location>
        <begin position="873"/>
        <end position="895"/>
    </location>
</feature>
<dbReference type="Pfam" id="PF25333">
    <property type="entry name" value="DUF2921_N"/>
    <property type="match status" value="3"/>
</dbReference>
<evidence type="ECO:0000259" key="12">
    <source>
        <dbReference type="Pfam" id="PF11145"/>
    </source>
</evidence>
<evidence type="ECO:0000256" key="6">
    <source>
        <dbReference type="ARBA" id="ARBA00022692"/>
    </source>
</evidence>
<protein>
    <recommendedName>
        <fullName evidence="4">RING-type E3 ubiquitin transferase</fullName>
        <ecNumber evidence="4">2.3.2.27</ecNumber>
    </recommendedName>
</protein>
<dbReference type="InterPro" id="IPR021319">
    <property type="entry name" value="DUF2921"/>
</dbReference>
<keyword evidence="8 11" id="KW-1133">Transmembrane helix</keyword>
<dbReference type="InterPro" id="IPR057425">
    <property type="entry name" value="DUF2921_N"/>
</dbReference>
<evidence type="ECO:0000313" key="14">
    <source>
        <dbReference type="EMBL" id="KAK9150117.1"/>
    </source>
</evidence>
<name>A0AAP0KCS8_9MAGN</name>
<dbReference type="PANTHER" id="PTHR33389">
    <property type="entry name" value="FAMILY PROTEIN, PUTATIVE (DUF2921)-RELATED"/>
    <property type="match status" value="1"/>
</dbReference>
<feature type="transmembrane region" description="Helical" evidence="11">
    <location>
        <begin position="634"/>
        <end position="655"/>
    </location>
</feature>
<evidence type="ECO:0000256" key="11">
    <source>
        <dbReference type="SAM" id="Phobius"/>
    </source>
</evidence>
<feature type="domain" description="DUF2921" evidence="13">
    <location>
        <begin position="431"/>
        <end position="611"/>
    </location>
</feature>
<dbReference type="GO" id="GO:0012505">
    <property type="term" value="C:endomembrane system"/>
    <property type="evidence" value="ECO:0007669"/>
    <property type="project" value="UniProtKB-SubCell"/>
</dbReference>
<feature type="transmembrane region" description="Helical" evidence="11">
    <location>
        <begin position="804"/>
        <end position="822"/>
    </location>
</feature>
<evidence type="ECO:0000256" key="8">
    <source>
        <dbReference type="ARBA" id="ARBA00022989"/>
    </source>
</evidence>
<dbReference type="EMBL" id="JBBNAF010000004">
    <property type="protein sequence ID" value="KAK9150117.1"/>
    <property type="molecule type" value="Genomic_DNA"/>
</dbReference>
<reference evidence="14 15" key="1">
    <citation type="submission" date="2024-01" db="EMBL/GenBank/DDBJ databases">
        <title>Genome assemblies of Stephania.</title>
        <authorList>
            <person name="Yang L."/>
        </authorList>
    </citation>
    <scope>NUCLEOTIDE SEQUENCE [LARGE SCALE GENOMIC DNA]</scope>
    <source>
        <strain evidence="14">YNDBR</strain>
        <tissue evidence="14">Leaf</tissue>
    </source>
</reference>
<feature type="region of interest" description="Disordered" evidence="10">
    <location>
        <begin position="231"/>
        <end position="258"/>
    </location>
</feature>
<feature type="domain" description="DUF2921" evidence="13">
    <location>
        <begin position="47"/>
        <end position="209"/>
    </location>
</feature>
<evidence type="ECO:0000313" key="15">
    <source>
        <dbReference type="Proteomes" id="UP001420932"/>
    </source>
</evidence>
<accession>A0AAP0KCS8</accession>
<comment type="pathway">
    <text evidence="3">Protein modification; protein ubiquitination.</text>
</comment>
<feature type="domain" description="DUF2921" evidence="13">
    <location>
        <begin position="328"/>
        <end position="400"/>
    </location>
</feature>
<feature type="transmembrane region" description="Helical" evidence="11">
    <location>
        <begin position="711"/>
        <end position="730"/>
    </location>
</feature>
<feature type="transmembrane region" description="Helical" evidence="11">
    <location>
        <begin position="829"/>
        <end position="848"/>
    </location>
</feature>
<dbReference type="Pfam" id="PF11145">
    <property type="entry name" value="DUF2921"/>
    <property type="match status" value="1"/>
</dbReference>
<evidence type="ECO:0000256" key="7">
    <source>
        <dbReference type="ARBA" id="ARBA00022786"/>
    </source>
</evidence>
<evidence type="ECO:0000259" key="13">
    <source>
        <dbReference type="Pfam" id="PF25333"/>
    </source>
</evidence>
<feature type="transmembrane region" description="Helical" evidence="11">
    <location>
        <begin position="751"/>
        <end position="770"/>
    </location>
</feature>
<feature type="domain" description="SWEET-like" evidence="12">
    <location>
        <begin position="625"/>
        <end position="908"/>
    </location>
</feature>
<evidence type="ECO:0000256" key="2">
    <source>
        <dbReference type="ARBA" id="ARBA00004127"/>
    </source>
</evidence>
<dbReference type="AlphaFoldDB" id="A0AAP0KCS8"/>
<comment type="catalytic activity">
    <reaction evidence="1">
        <text>S-ubiquitinyl-[E2 ubiquitin-conjugating enzyme]-L-cysteine + [acceptor protein]-L-lysine = [E2 ubiquitin-conjugating enzyme]-L-cysteine + N(6)-ubiquitinyl-[acceptor protein]-L-lysine.</text>
        <dbReference type="EC" id="2.3.2.27"/>
    </reaction>
</comment>
<evidence type="ECO:0000256" key="5">
    <source>
        <dbReference type="ARBA" id="ARBA00022679"/>
    </source>
</evidence>
<evidence type="ECO:0000256" key="9">
    <source>
        <dbReference type="ARBA" id="ARBA00023136"/>
    </source>
</evidence>
<dbReference type="EC" id="2.3.2.27" evidence="4"/>
<evidence type="ECO:0000256" key="10">
    <source>
        <dbReference type="SAM" id="MobiDB-lite"/>
    </source>
</evidence>